<keyword evidence="1 5" id="KW-0723">Serine/threonine-protein kinase</keyword>
<comment type="catalytic activity">
    <reaction evidence="5">
        <text>N(tele)-phospho-L-histidyl/L-threonyl-[pyruvate, phosphate dikinase] + ADP = N(tele)-phospho-L-histidyl/O-phospho-L-threonyl-[pyruvate, phosphate dikinase] + AMP + H(+)</text>
        <dbReference type="Rhea" id="RHEA:43692"/>
        <dbReference type="Rhea" id="RHEA-COMP:10650"/>
        <dbReference type="Rhea" id="RHEA-COMP:10651"/>
        <dbReference type="ChEBI" id="CHEBI:15378"/>
        <dbReference type="ChEBI" id="CHEBI:30013"/>
        <dbReference type="ChEBI" id="CHEBI:61977"/>
        <dbReference type="ChEBI" id="CHEBI:83586"/>
        <dbReference type="ChEBI" id="CHEBI:456215"/>
        <dbReference type="ChEBI" id="CHEBI:456216"/>
        <dbReference type="EC" id="2.7.11.32"/>
    </reaction>
</comment>
<dbReference type="GO" id="GO:0016776">
    <property type="term" value="F:phosphotransferase activity, phosphate group as acceptor"/>
    <property type="evidence" value="ECO:0007669"/>
    <property type="project" value="UniProtKB-UniRule"/>
</dbReference>
<evidence type="ECO:0000313" key="6">
    <source>
        <dbReference type="EMBL" id="EFR31560.1"/>
    </source>
</evidence>
<gene>
    <name evidence="6" type="ORF">HMPREF9257_1132</name>
</gene>
<evidence type="ECO:0000256" key="1">
    <source>
        <dbReference type="ARBA" id="ARBA00022527"/>
    </source>
</evidence>
<evidence type="ECO:0000256" key="5">
    <source>
        <dbReference type="HAMAP-Rule" id="MF_00921"/>
    </source>
</evidence>
<organism evidence="6 7">
    <name type="scientific">Eremococcus coleocola ACS-139-V-Col8</name>
    <dbReference type="NCBI Taxonomy" id="908337"/>
    <lineage>
        <taxon>Bacteria</taxon>
        <taxon>Bacillati</taxon>
        <taxon>Bacillota</taxon>
        <taxon>Bacilli</taxon>
        <taxon>Lactobacillales</taxon>
        <taxon>Aerococcaceae</taxon>
        <taxon>Eremococcus</taxon>
    </lineage>
</organism>
<comment type="function">
    <text evidence="5">Bifunctional serine/threonine kinase and phosphorylase involved in the regulation of the pyruvate, phosphate dikinase (PPDK) by catalyzing its phosphorylation/dephosphorylation.</text>
</comment>
<proteinExistence type="inferred from homology"/>
<keyword evidence="2 5" id="KW-0808">Transferase</keyword>
<evidence type="ECO:0000256" key="4">
    <source>
        <dbReference type="ARBA" id="ARBA00022777"/>
    </source>
</evidence>
<dbReference type="InterPro" id="IPR026565">
    <property type="entry name" value="PPDK_reg"/>
</dbReference>
<evidence type="ECO:0000256" key="3">
    <source>
        <dbReference type="ARBA" id="ARBA00022741"/>
    </source>
</evidence>
<dbReference type="Pfam" id="PF03618">
    <property type="entry name" value="Kinase-PPPase"/>
    <property type="match status" value="1"/>
</dbReference>
<evidence type="ECO:0000256" key="2">
    <source>
        <dbReference type="ARBA" id="ARBA00022679"/>
    </source>
</evidence>
<dbReference type="NCBIfam" id="NF003742">
    <property type="entry name" value="PRK05339.1"/>
    <property type="match status" value="1"/>
</dbReference>
<dbReference type="OrthoDB" id="9782201at2"/>
<dbReference type="Proteomes" id="UP000005990">
    <property type="component" value="Unassembled WGS sequence"/>
</dbReference>
<reference evidence="6 7" key="1">
    <citation type="submission" date="2010-10" db="EMBL/GenBank/DDBJ databases">
        <authorList>
            <person name="Durkin A.S."/>
            <person name="Madupu R."/>
            <person name="Torralba M."/>
            <person name="Gillis M."/>
            <person name="Methe B."/>
            <person name="Sutton G."/>
            <person name="Nelson K.E."/>
        </authorList>
    </citation>
    <scope>NUCLEOTIDE SEQUENCE [LARGE SCALE GENOMIC DNA]</scope>
    <source>
        <strain evidence="6 7">ACS-139-V-Col8</strain>
    </source>
</reference>
<comment type="similarity">
    <text evidence="5">Belongs to the pyruvate, phosphate/water dikinase regulatory protein family. PDRP subfamily.</text>
</comment>
<dbReference type="GO" id="GO:0004674">
    <property type="term" value="F:protein serine/threonine kinase activity"/>
    <property type="evidence" value="ECO:0007669"/>
    <property type="project" value="UniProtKB-UniRule"/>
</dbReference>
<dbReference type="AlphaFoldDB" id="E4KNB1"/>
<dbReference type="GO" id="GO:0043531">
    <property type="term" value="F:ADP binding"/>
    <property type="evidence" value="ECO:0007669"/>
    <property type="project" value="UniProtKB-UniRule"/>
</dbReference>
<dbReference type="RefSeq" id="WP_006417959.1">
    <property type="nucleotide sequence ID" value="NZ_AENN01000009.1"/>
</dbReference>
<keyword evidence="7" id="KW-1185">Reference proteome</keyword>
<dbReference type="PANTHER" id="PTHR31756:SF3">
    <property type="entry name" value="PYRUVATE, PHOSPHATE DIKINASE REGULATORY PROTEIN 1, CHLOROPLASTIC"/>
    <property type="match status" value="1"/>
</dbReference>
<comment type="catalytic activity">
    <reaction evidence="5">
        <text>N(tele)-phospho-L-histidyl/O-phospho-L-threonyl-[pyruvate, phosphate dikinase] + phosphate + H(+) = N(tele)-phospho-L-histidyl/L-threonyl-[pyruvate, phosphate dikinase] + diphosphate</text>
        <dbReference type="Rhea" id="RHEA:43696"/>
        <dbReference type="Rhea" id="RHEA-COMP:10650"/>
        <dbReference type="Rhea" id="RHEA-COMP:10651"/>
        <dbReference type="ChEBI" id="CHEBI:15378"/>
        <dbReference type="ChEBI" id="CHEBI:30013"/>
        <dbReference type="ChEBI" id="CHEBI:33019"/>
        <dbReference type="ChEBI" id="CHEBI:43474"/>
        <dbReference type="ChEBI" id="CHEBI:61977"/>
        <dbReference type="ChEBI" id="CHEBI:83586"/>
        <dbReference type="EC" id="2.7.4.27"/>
    </reaction>
</comment>
<keyword evidence="4 5" id="KW-0418">Kinase</keyword>
<dbReference type="HAMAP" id="MF_00921">
    <property type="entry name" value="PDRP"/>
    <property type="match status" value="1"/>
</dbReference>
<dbReference type="STRING" id="908337.HMPREF9257_1132"/>
<protein>
    <recommendedName>
        <fullName evidence="5">Putative pyruvate, phosphate dikinase regulatory protein</fullName>
        <shortName evidence="5">PPDK regulatory protein</shortName>
        <ecNumber evidence="5">2.7.11.32</ecNumber>
        <ecNumber evidence="5">2.7.4.27</ecNumber>
    </recommendedName>
</protein>
<dbReference type="PANTHER" id="PTHR31756">
    <property type="entry name" value="PYRUVATE, PHOSPHATE DIKINASE REGULATORY PROTEIN 1, CHLOROPLASTIC"/>
    <property type="match status" value="1"/>
</dbReference>
<dbReference type="InterPro" id="IPR005177">
    <property type="entry name" value="Kinase-pyrophosphorylase"/>
</dbReference>
<comment type="caution">
    <text evidence="6">The sequence shown here is derived from an EMBL/GenBank/DDBJ whole genome shotgun (WGS) entry which is preliminary data.</text>
</comment>
<dbReference type="EC" id="2.7.11.32" evidence="5"/>
<feature type="binding site" evidence="5">
    <location>
        <begin position="156"/>
        <end position="163"/>
    </location>
    <ligand>
        <name>ADP</name>
        <dbReference type="ChEBI" id="CHEBI:456216"/>
    </ligand>
</feature>
<dbReference type="EMBL" id="AENN01000009">
    <property type="protein sequence ID" value="EFR31560.1"/>
    <property type="molecule type" value="Genomic_DNA"/>
</dbReference>
<dbReference type="EC" id="2.7.4.27" evidence="5"/>
<name>E4KNB1_9LACT</name>
<evidence type="ECO:0000313" key="7">
    <source>
        <dbReference type="Proteomes" id="UP000005990"/>
    </source>
</evidence>
<accession>E4KNB1</accession>
<dbReference type="GO" id="GO:0005524">
    <property type="term" value="F:ATP binding"/>
    <property type="evidence" value="ECO:0007669"/>
    <property type="project" value="InterPro"/>
</dbReference>
<keyword evidence="3 5" id="KW-0547">Nucleotide-binding</keyword>
<sequence>MKASQEGSPLAIFMISDSVGATAQKVTQAGLAQYPQLAIDEIRRFPFVRDSQTLIPILEDALKEQAIVITTLVSDQLNQMVEEFCTLHGLDHVDYISPLMRIISRRTQLKPTRQSGSIHAMNKNYFDRVDAIEFAVKFDDGRSPRGFLESDLVLLGVSRTSKTPLSIYLANNNSLKVSNLPLVPEITLPKEIFQVPKEKLIGLIASPRYIMRIRQERVKVLGLGQGSAYDDLSRIKSELLYAQKIYDQLGIPVVNIENKSIEETVVHIEAILNQYQ</sequence>
<dbReference type="eggNOG" id="COG1806">
    <property type="taxonomic scope" value="Bacteria"/>
</dbReference>